<reference evidence="2 3" key="1">
    <citation type="submission" date="2020-08" db="EMBL/GenBank/DDBJ databases">
        <title>Genomic Encyclopedia of Type Strains, Phase III (KMG-III): the genomes of soil and plant-associated and newly described type strains.</title>
        <authorList>
            <person name="Whitman W."/>
        </authorList>
    </citation>
    <scope>NUCLEOTIDE SEQUENCE [LARGE SCALE GENOMIC DNA]</scope>
    <source>
        <strain evidence="2 3">CECT 3303</strain>
    </source>
</reference>
<keyword evidence="3" id="KW-1185">Reference proteome</keyword>
<evidence type="ECO:0000256" key="1">
    <source>
        <dbReference type="SAM" id="SignalP"/>
    </source>
</evidence>
<protein>
    <submittedName>
        <fullName evidence="2">Spy/CpxP family protein refolding chaperone</fullName>
    </submittedName>
</protein>
<evidence type="ECO:0000313" key="3">
    <source>
        <dbReference type="Proteomes" id="UP000562352"/>
    </source>
</evidence>
<evidence type="ECO:0000313" key="2">
    <source>
        <dbReference type="EMBL" id="MBB5966502.1"/>
    </source>
</evidence>
<dbReference type="RefSeq" id="WP_184946669.1">
    <property type="nucleotide sequence ID" value="NZ_BAAAWZ010000004.1"/>
</dbReference>
<feature type="signal peptide" evidence="1">
    <location>
        <begin position="1"/>
        <end position="27"/>
    </location>
</feature>
<comment type="caution">
    <text evidence="2">The sequence shown here is derived from an EMBL/GenBank/DDBJ whole genome shotgun (WGS) entry which is preliminary data.</text>
</comment>
<dbReference type="EMBL" id="JACHJJ010000024">
    <property type="protein sequence ID" value="MBB5966502.1"/>
    <property type="molecule type" value="Genomic_DNA"/>
</dbReference>
<dbReference type="Proteomes" id="UP000562352">
    <property type="component" value="Unassembled WGS sequence"/>
</dbReference>
<sequence length="80" mass="8412">MRTRRLAAVALVAGGLAFGAMTAPATAASAQSAGSWWFAGHYTTSGGCSSAGVRALFNTNALDFECRRAGSFFDLYLYHE</sequence>
<gene>
    <name evidence="2" type="ORF">FHS22_005794</name>
</gene>
<dbReference type="AlphaFoldDB" id="A0A841D7A7"/>
<accession>A0A841D7A7</accession>
<proteinExistence type="predicted"/>
<keyword evidence="1" id="KW-0732">Signal</keyword>
<name>A0A841D7A7_PLAVE</name>
<feature type="chain" id="PRO_5038885193" evidence="1">
    <location>
        <begin position="28"/>
        <end position="80"/>
    </location>
</feature>
<organism evidence="2 3">
    <name type="scientific">Planomonospora venezuelensis</name>
    <dbReference type="NCBI Taxonomy" id="1999"/>
    <lineage>
        <taxon>Bacteria</taxon>
        <taxon>Bacillati</taxon>
        <taxon>Actinomycetota</taxon>
        <taxon>Actinomycetes</taxon>
        <taxon>Streptosporangiales</taxon>
        <taxon>Streptosporangiaceae</taxon>
        <taxon>Planomonospora</taxon>
    </lineage>
</organism>